<protein>
    <submittedName>
        <fullName evidence="3">Hydrogenase expression/formation C-terminal domain-containing protein</fullName>
    </submittedName>
</protein>
<gene>
    <name evidence="3" type="ORF">WNY58_03810</name>
</gene>
<dbReference type="InterPro" id="IPR038527">
    <property type="entry name" value="HupH_C_sf"/>
</dbReference>
<name>A0ABU9TP65_9GAMM</name>
<reference evidence="3 4" key="1">
    <citation type="submission" date="2024-03" db="EMBL/GenBank/DDBJ databases">
        <title>Community enrichment and isolation of bacterial strains for fucoidan degradation.</title>
        <authorList>
            <person name="Sichert A."/>
        </authorList>
    </citation>
    <scope>NUCLEOTIDE SEQUENCE [LARGE SCALE GENOMIC DNA]</scope>
    <source>
        <strain evidence="3 4">AS76</strain>
    </source>
</reference>
<dbReference type="RefSeq" id="WP_342853778.1">
    <property type="nucleotide sequence ID" value="NZ_JBBMRA010000002.1"/>
</dbReference>
<sequence>MQNNGIPVVNVPIGPGSQDEGDMVLDYMKMPSEMASYDLPILPEAEIVAECPQALAVLEILQENLDRYRVGDIAQTIPLVALAEHDLDIINQILGEGEVSITIVGPRVIKVQETVLAGVWRIRAFDASGTLIDDAMEIADIPTLVKTHAFSTQRPLVFDAGALPEGVLNAPSVLVEIQEASHRYKEAAAVGQVSDIAHVINLSLLPFSPQDHGFLTEITGTGPVTMLSRGYGNCRITSTQTEGLWRVQYFNSTDQLILDTLEVTDIPLVACAAQEDLDDSAERLKEIREVLV</sequence>
<feature type="domain" description="HupH hydrogenase expression protein C-terminal" evidence="2">
    <location>
        <begin position="54"/>
        <end position="148"/>
    </location>
</feature>
<proteinExistence type="inferred from homology"/>
<dbReference type="Gene3D" id="3.30.1370.140">
    <property type="entry name" value="HupH hydrogenase expression protein, C-terminal domain"/>
    <property type="match status" value="2"/>
</dbReference>
<dbReference type="InterPro" id="IPR006894">
    <property type="entry name" value="HupH_Hydgase_express_prot_C"/>
</dbReference>
<organism evidence="3 4">
    <name type="scientific">Neptuniibacter pectenicola</name>
    <dbReference type="NCBI Taxonomy" id="1806669"/>
    <lineage>
        <taxon>Bacteria</taxon>
        <taxon>Pseudomonadati</taxon>
        <taxon>Pseudomonadota</taxon>
        <taxon>Gammaproteobacteria</taxon>
        <taxon>Oceanospirillales</taxon>
        <taxon>Oceanospirillaceae</taxon>
        <taxon>Neptuniibacter</taxon>
    </lineage>
</organism>
<comment type="similarity">
    <text evidence="1">Belongs to the HupH/HyaF family.</text>
</comment>
<dbReference type="EMBL" id="JBBMRA010000002">
    <property type="protein sequence ID" value="MEM5535514.1"/>
    <property type="molecule type" value="Genomic_DNA"/>
</dbReference>
<comment type="caution">
    <text evidence="3">The sequence shown here is derived from an EMBL/GenBank/DDBJ whole genome shotgun (WGS) entry which is preliminary data.</text>
</comment>
<accession>A0ABU9TP65</accession>
<evidence type="ECO:0000313" key="3">
    <source>
        <dbReference type="EMBL" id="MEM5535514.1"/>
    </source>
</evidence>
<feature type="domain" description="HupH hydrogenase expression protein C-terminal" evidence="2">
    <location>
        <begin position="167"/>
        <end position="290"/>
    </location>
</feature>
<evidence type="ECO:0000259" key="2">
    <source>
        <dbReference type="Pfam" id="PF04809"/>
    </source>
</evidence>
<dbReference type="Pfam" id="PF04809">
    <property type="entry name" value="HupH_C"/>
    <property type="match status" value="2"/>
</dbReference>
<evidence type="ECO:0000256" key="1">
    <source>
        <dbReference type="ARBA" id="ARBA00010832"/>
    </source>
</evidence>
<keyword evidence="4" id="KW-1185">Reference proteome</keyword>
<dbReference type="Proteomes" id="UP001449225">
    <property type="component" value="Unassembled WGS sequence"/>
</dbReference>
<evidence type="ECO:0000313" key="4">
    <source>
        <dbReference type="Proteomes" id="UP001449225"/>
    </source>
</evidence>